<evidence type="ECO:0000256" key="1">
    <source>
        <dbReference type="ARBA" id="ARBA00007169"/>
    </source>
</evidence>
<keyword evidence="4" id="KW-1185">Reference proteome</keyword>
<dbReference type="STRING" id="47864.GA0070560_108169"/>
<sequence>MARTLLFCLPYAGGSAMRVYGRWQRDLPDTVEVVPVELAGRGARIVETPLTDVPAIAADVIGTLLDRIDRPYAVFGHSLGALVAYELTRRLEHLHGRPATHLFVSGHRAPQLPQPPGQYDYRLPDAAFKQRLRELAGTPEEVLAHDELLDLVIPVLRADFEAADTYRWRPGPRISCPLTVYGGAGDPEAPPDSLPDWSALTSGWCEVRVLPGQHFFLNDDPAALLKGIAADLEPAWTGAAENGRTS</sequence>
<dbReference type="PANTHER" id="PTHR11487:SF0">
    <property type="entry name" value="S-ACYL FATTY ACID SYNTHASE THIOESTERASE, MEDIUM CHAIN"/>
    <property type="match status" value="1"/>
</dbReference>
<comment type="similarity">
    <text evidence="1">Belongs to the thioesterase family.</text>
</comment>
<accession>A0A1C5I8T3</accession>
<organism evidence="3 4">
    <name type="scientific">Micromonospora halophytica</name>
    <dbReference type="NCBI Taxonomy" id="47864"/>
    <lineage>
        <taxon>Bacteria</taxon>
        <taxon>Bacillati</taxon>
        <taxon>Actinomycetota</taxon>
        <taxon>Actinomycetes</taxon>
        <taxon>Micromonosporales</taxon>
        <taxon>Micromonosporaceae</taxon>
        <taxon>Micromonospora</taxon>
    </lineage>
</organism>
<protein>
    <submittedName>
        <fullName evidence="3">Surfactin synthase thioesterase subunit</fullName>
    </submittedName>
</protein>
<dbReference type="OrthoDB" id="8480037at2"/>
<dbReference type="GO" id="GO:0008610">
    <property type="term" value="P:lipid biosynthetic process"/>
    <property type="evidence" value="ECO:0007669"/>
    <property type="project" value="TreeGrafter"/>
</dbReference>
<evidence type="ECO:0000259" key="2">
    <source>
        <dbReference type="Pfam" id="PF00975"/>
    </source>
</evidence>
<evidence type="ECO:0000313" key="3">
    <source>
        <dbReference type="EMBL" id="SCG54216.1"/>
    </source>
</evidence>
<dbReference type="InterPro" id="IPR001031">
    <property type="entry name" value="Thioesterase"/>
</dbReference>
<proteinExistence type="inferred from homology"/>
<dbReference type="RefSeq" id="WP_091296364.1">
    <property type="nucleotide sequence ID" value="NZ_FMDN01000008.1"/>
</dbReference>
<dbReference type="Pfam" id="PF00975">
    <property type="entry name" value="Thioesterase"/>
    <property type="match status" value="1"/>
</dbReference>
<feature type="domain" description="Thioesterase" evidence="2">
    <location>
        <begin position="6"/>
        <end position="230"/>
    </location>
</feature>
<dbReference type="AlphaFoldDB" id="A0A1C5I8T3"/>
<name>A0A1C5I8T3_9ACTN</name>
<dbReference type="SUPFAM" id="SSF53474">
    <property type="entry name" value="alpha/beta-Hydrolases"/>
    <property type="match status" value="1"/>
</dbReference>
<dbReference type="InterPro" id="IPR029058">
    <property type="entry name" value="AB_hydrolase_fold"/>
</dbReference>
<evidence type="ECO:0000313" key="4">
    <source>
        <dbReference type="Proteomes" id="UP000199408"/>
    </source>
</evidence>
<dbReference type="PANTHER" id="PTHR11487">
    <property type="entry name" value="THIOESTERASE"/>
    <property type="match status" value="1"/>
</dbReference>
<reference evidence="4" key="1">
    <citation type="submission" date="2016-06" db="EMBL/GenBank/DDBJ databases">
        <authorList>
            <person name="Varghese N."/>
        </authorList>
    </citation>
    <scope>NUCLEOTIDE SEQUENCE [LARGE SCALE GENOMIC DNA]</scope>
    <source>
        <strain evidence="4">DSM 43171</strain>
    </source>
</reference>
<dbReference type="Gene3D" id="3.40.50.1820">
    <property type="entry name" value="alpha/beta hydrolase"/>
    <property type="match status" value="1"/>
</dbReference>
<dbReference type="EMBL" id="FMDN01000008">
    <property type="protein sequence ID" value="SCG54216.1"/>
    <property type="molecule type" value="Genomic_DNA"/>
</dbReference>
<gene>
    <name evidence="3" type="ORF">GA0070560_108169</name>
</gene>
<dbReference type="InterPro" id="IPR012223">
    <property type="entry name" value="TEII"/>
</dbReference>
<dbReference type="Proteomes" id="UP000199408">
    <property type="component" value="Unassembled WGS sequence"/>
</dbReference>